<evidence type="ECO:0000259" key="11">
    <source>
        <dbReference type="PROSITE" id="PS52015"/>
    </source>
</evidence>
<evidence type="ECO:0000313" key="13">
    <source>
        <dbReference type="Proteomes" id="UP001589844"/>
    </source>
</evidence>
<feature type="transmembrane region" description="Helical" evidence="10">
    <location>
        <begin position="12"/>
        <end position="32"/>
    </location>
</feature>
<evidence type="ECO:0000256" key="3">
    <source>
        <dbReference type="ARBA" id="ARBA00022448"/>
    </source>
</evidence>
<dbReference type="InterPro" id="IPR051045">
    <property type="entry name" value="TonB-dependent_transducer"/>
</dbReference>
<keyword evidence="4" id="KW-1003">Cell membrane</keyword>
<dbReference type="Pfam" id="PF03544">
    <property type="entry name" value="TonB_C"/>
    <property type="match status" value="1"/>
</dbReference>
<keyword evidence="6 10" id="KW-0812">Transmembrane</keyword>
<evidence type="ECO:0000256" key="6">
    <source>
        <dbReference type="ARBA" id="ARBA00022692"/>
    </source>
</evidence>
<dbReference type="Proteomes" id="UP001589844">
    <property type="component" value="Unassembled WGS sequence"/>
</dbReference>
<dbReference type="SUPFAM" id="SSF74653">
    <property type="entry name" value="TolA/TonB C-terminal domain"/>
    <property type="match status" value="1"/>
</dbReference>
<dbReference type="PANTHER" id="PTHR33446:SF2">
    <property type="entry name" value="PROTEIN TONB"/>
    <property type="match status" value="1"/>
</dbReference>
<organism evidence="12 13">
    <name type="scientific">Undibacterium danionis</name>
    <dbReference type="NCBI Taxonomy" id="1812100"/>
    <lineage>
        <taxon>Bacteria</taxon>
        <taxon>Pseudomonadati</taxon>
        <taxon>Pseudomonadota</taxon>
        <taxon>Betaproteobacteria</taxon>
        <taxon>Burkholderiales</taxon>
        <taxon>Oxalobacteraceae</taxon>
        <taxon>Undibacterium</taxon>
    </lineage>
</organism>
<evidence type="ECO:0000256" key="2">
    <source>
        <dbReference type="ARBA" id="ARBA00006555"/>
    </source>
</evidence>
<dbReference type="RefSeq" id="WP_390212328.1">
    <property type="nucleotide sequence ID" value="NZ_JBHLXJ010000009.1"/>
</dbReference>
<keyword evidence="8 10" id="KW-1133">Transmembrane helix</keyword>
<name>A0ABV6IF21_9BURK</name>
<comment type="similarity">
    <text evidence="2">Belongs to the TonB family.</text>
</comment>
<proteinExistence type="inferred from homology"/>
<accession>A0ABV6IF21</accession>
<evidence type="ECO:0000256" key="1">
    <source>
        <dbReference type="ARBA" id="ARBA00004383"/>
    </source>
</evidence>
<comment type="caution">
    <text evidence="12">The sequence shown here is derived from an EMBL/GenBank/DDBJ whole genome shotgun (WGS) entry which is preliminary data.</text>
</comment>
<sequence length="216" mass="23139">MNTLQPAPLPRQFATGSFIALAHIAVFGLIILNPIERFQSKPKETVVMMLPSIVPQTKVQVAKLEKTPPVRNIVTPVMPQIAVNSDIENAIQVAPTVADIPAPVTPAPVTHTPAPVAKAEPAGPKVVSAVEYIQAPQADYPAIARRLGEEGRVVMQVLVNDKGRAEKVEILKSSGFARLDESAKLALLRALFKPYVEDGKATMVLATASINFSLRG</sequence>
<evidence type="ECO:0000313" key="12">
    <source>
        <dbReference type="EMBL" id="MFC0350262.1"/>
    </source>
</evidence>
<evidence type="ECO:0000256" key="7">
    <source>
        <dbReference type="ARBA" id="ARBA00022927"/>
    </source>
</evidence>
<evidence type="ECO:0000256" key="8">
    <source>
        <dbReference type="ARBA" id="ARBA00022989"/>
    </source>
</evidence>
<keyword evidence="5" id="KW-0997">Cell inner membrane</keyword>
<keyword evidence="13" id="KW-1185">Reference proteome</keyword>
<evidence type="ECO:0000256" key="4">
    <source>
        <dbReference type="ARBA" id="ARBA00022475"/>
    </source>
</evidence>
<dbReference type="Gene3D" id="3.30.1150.10">
    <property type="match status" value="1"/>
</dbReference>
<dbReference type="InterPro" id="IPR037682">
    <property type="entry name" value="TonB_C"/>
</dbReference>
<dbReference type="EMBL" id="JBHLXJ010000009">
    <property type="protein sequence ID" value="MFC0350262.1"/>
    <property type="molecule type" value="Genomic_DNA"/>
</dbReference>
<protein>
    <submittedName>
        <fullName evidence="12">TonB family protein</fullName>
    </submittedName>
</protein>
<dbReference type="InterPro" id="IPR006260">
    <property type="entry name" value="TonB/TolA_C"/>
</dbReference>
<keyword evidence="3" id="KW-0813">Transport</keyword>
<reference evidence="12 13" key="1">
    <citation type="submission" date="2024-09" db="EMBL/GenBank/DDBJ databases">
        <authorList>
            <person name="Sun Q."/>
            <person name="Mori K."/>
        </authorList>
    </citation>
    <scope>NUCLEOTIDE SEQUENCE [LARGE SCALE GENOMIC DNA]</scope>
    <source>
        <strain evidence="12 13">CCM 8677</strain>
    </source>
</reference>
<keyword evidence="9 10" id="KW-0472">Membrane</keyword>
<gene>
    <name evidence="12" type="ORF">ACFFJH_10630</name>
</gene>
<evidence type="ECO:0000256" key="10">
    <source>
        <dbReference type="SAM" id="Phobius"/>
    </source>
</evidence>
<evidence type="ECO:0000256" key="5">
    <source>
        <dbReference type="ARBA" id="ARBA00022519"/>
    </source>
</evidence>
<comment type="subcellular location">
    <subcellularLocation>
        <location evidence="1">Cell inner membrane</location>
        <topology evidence="1">Single-pass membrane protein</topology>
        <orientation evidence="1">Periplasmic side</orientation>
    </subcellularLocation>
</comment>
<feature type="domain" description="TonB C-terminal" evidence="11">
    <location>
        <begin position="125"/>
        <end position="216"/>
    </location>
</feature>
<dbReference type="NCBIfam" id="TIGR01352">
    <property type="entry name" value="tonB_Cterm"/>
    <property type="match status" value="1"/>
</dbReference>
<dbReference type="PANTHER" id="PTHR33446">
    <property type="entry name" value="PROTEIN TONB-RELATED"/>
    <property type="match status" value="1"/>
</dbReference>
<keyword evidence="7" id="KW-0653">Protein transport</keyword>
<evidence type="ECO:0000256" key="9">
    <source>
        <dbReference type="ARBA" id="ARBA00023136"/>
    </source>
</evidence>
<dbReference type="PROSITE" id="PS52015">
    <property type="entry name" value="TONB_CTD"/>
    <property type="match status" value="1"/>
</dbReference>